<reference evidence="2 3" key="1">
    <citation type="submission" date="2024-01" db="EMBL/GenBank/DDBJ databases">
        <title>The genomes of 5 underutilized Papilionoideae crops provide insights into root nodulation and disease resistanc.</title>
        <authorList>
            <person name="Yuan L."/>
        </authorList>
    </citation>
    <scope>NUCLEOTIDE SEQUENCE [LARGE SCALE GENOMIC DNA]</scope>
    <source>
        <strain evidence="2">ZHUSHIDOU_FW_LH</strain>
        <tissue evidence="2">Leaf</tissue>
    </source>
</reference>
<proteinExistence type="predicted"/>
<sequence>MAKPTPVRPWSRFASLRPVIPPPQSQPLEPNANNAAPIIVTSAPSSPPQKPPSSVPSSSTSLKPLITSSVVKPSSTIKSPPTKTPIVQSQKQSPPPPPPLALQPSKEKDVHKKVLDSEDYDMIRAITIAGENKGAYMKIIQYSSNKPKYLNKKGNPKEYESEDSDNANRKDKSQKGRRLFPPSMAAYVNSNVQCVNNSLLCHSTCSINDPGVHLTLSKKGFGLKEPVNGKNN</sequence>
<dbReference type="AlphaFoldDB" id="A0AAN9IC50"/>
<dbReference type="PANTHER" id="PTHR33472:SF1">
    <property type="entry name" value="EXTENSIN-RELATED"/>
    <property type="match status" value="1"/>
</dbReference>
<name>A0AAN9IC50_CROPI</name>
<feature type="region of interest" description="Disordered" evidence="1">
    <location>
        <begin position="147"/>
        <end position="177"/>
    </location>
</feature>
<evidence type="ECO:0000313" key="3">
    <source>
        <dbReference type="Proteomes" id="UP001372338"/>
    </source>
</evidence>
<keyword evidence="3" id="KW-1185">Reference proteome</keyword>
<feature type="compositionally biased region" description="Polar residues" evidence="1">
    <location>
        <begin position="66"/>
        <end position="87"/>
    </location>
</feature>
<dbReference type="PANTHER" id="PTHR33472">
    <property type="entry name" value="OS01G0106600 PROTEIN"/>
    <property type="match status" value="1"/>
</dbReference>
<protein>
    <submittedName>
        <fullName evidence="2">Uncharacterized protein</fullName>
    </submittedName>
</protein>
<evidence type="ECO:0000256" key="1">
    <source>
        <dbReference type="SAM" id="MobiDB-lite"/>
    </source>
</evidence>
<evidence type="ECO:0000313" key="2">
    <source>
        <dbReference type="EMBL" id="KAK7275408.1"/>
    </source>
</evidence>
<feature type="region of interest" description="Disordered" evidence="1">
    <location>
        <begin position="1"/>
        <end position="112"/>
    </location>
</feature>
<gene>
    <name evidence="2" type="ORF">RIF29_16524</name>
</gene>
<dbReference type="Proteomes" id="UP001372338">
    <property type="component" value="Unassembled WGS sequence"/>
</dbReference>
<comment type="caution">
    <text evidence="2">The sequence shown here is derived from an EMBL/GenBank/DDBJ whole genome shotgun (WGS) entry which is preliminary data.</text>
</comment>
<accession>A0AAN9IC50</accession>
<dbReference type="EMBL" id="JAYWIO010000003">
    <property type="protein sequence ID" value="KAK7275408.1"/>
    <property type="molecule type" value="Genomic_DNA"/>
</dbReference>
<organism evidence="2 3">
    <name type="scientific">Crotalaria pallida</name>
    <name type="common">Smooth rattlebox</name>
    <name type="synonym">Crotalaria striata</name>
    <dbReference type="NCBI Taxonomy" id="3830"/>
    <lineage>
        <taxon>Eukaryota</taxon>
        <taxon>Viridiplantae</taxon>
        <taxon>Streptophyta</taxon>
        <taxon>Embryophyta</taxon>
        <taxon>Tracheophyta</taxon>
        <taxon>Spermatophyta</taxon>
        <taxon>Magnoliopsida</taxon>
        <taxon>eudicotyledons</taxon>
        <taxon>Gunneridae</taxon>
        <taxon>Pentapetalae</taxon>
        <taxon>rosids</taxon>
        <taxon>fabids</taxon>
        <taxon>Fabales</taxon>
        <taxon>Fabaceae</taxon>
        <taxon>Papilionoideae</taxon>
        <taxon>50 kb inversion clade</taxon>
        <taxon>genistoids sensu lato</taxon>
        <taxon>core genistoids</taxon>
        <taxon>Crotalarieae</taxon>
        <taxon>Crotalaria</taxon>
    </lineage>
</organism>
<feature type="compositionally biased region" description="Pro residues" evidence="1">
    <location>
        <begin position="45"/>
        <end position="54"/>
    </location>
</feature>